<proteinExistence type="predicted"/>
<dbReference type="EMBL" id="BAAAVA010000009">
    <property type="protein sequence ID" value="GAA2914958.1"/>
    <property type="molecule type" value="Genomic_DNA"/>
</dbReference>
<reference evidence="2" key="1">
    <citation type="journal article" date="2019" name="Int. J. Syst. Evol. Microbiol.">
        <title>The Global Catalogue of Microorganisms (GCM) 10K type strain sequencing project: providing services to taxonomists for standard genome sequencing and annotation.</title>
        <authorList>
            <consortium name="The Broad Institute Genomics Platform"/>
            <consortium name="The Broad Institute Genome Sequencing Center for Infectious Disease"/>
            <person name="Wu L."/>
            <person name="Ma J."/>
        </authorList>
    </citation>
    <scope>NUCLEOTIDE SEQUENCE [LARGE SCALE GENOMIC DNA]</scope>
    <source>
        <strain evidence="2">JCM 9650</strain>
    </source>
</reference>
<dbReference type="RefSeq" id="WP_086699519.1">
    <property type="nucleotide sequence ID" value="NZ_BAAAVA010000009.1"/>
</dbReference>
<dbReference type="PROSITE" id="PS51257">
    <property type="entry name" value="PROKAR_LIPOPROTEIN"/>
    <property type="match status" value="1"/>
</dbReference>
<evidence type="ECO:0000313" key="2">
    <source>
        <dbReference type="Proteomes" id="UP001501423"/>
    </source>
</evidence>
<comment type="caution">
    <text evidence="1">The sequence shown here is derived from an EMBL/GenBank/DDBJ whole genome shotgun (WGS) entry which is preliminary data.</text>
</comment>
<dbReference type="Proteomes" id="UP001501423">
    <property type="component" value="Unassembled WGS sequence"/>
</dbReference>
<protein>
    <recommendedName>
        <fullName evidence="3">Secreted protein</fullName>
    </recommendedName>
</protein>
<organism evidence="1 2">
    <name type="scientific">Streptomyces erythrogriseus</name>
    <dbReference type="NCBI Taxonomy" id="284027"/>
    <lineage>
        <taxon>Bacteria</taxon>
        <taxon>Bacillati</taxon>
        <taxon>Actinomycetota</taxon>
        <taxon>Actinomycetes</taxon>
        <taxon>Kitasatosporales</taxon>
        <taxon>Streptomycetaceae</taxon>
        <taxon>Streptomyces</taxon>
        <taxon>Streptomyces griseoincarnatus group</taxon>
    </lineage>
</organism>
<name>A0ABP6IZF2_9ACTN</name>
<accession>A0ABP6IZF2</accession>
<evidence type="ECO:0008006" key="3">
    <source>
        <dbReference type="Google" id="ProtNLM"/>
    </source>
</evidence>
<sequence>MNLARRIIATGAAAAACVATVIATGLTGSHDASAAASVAGEEPGYAVEDYNYPQADKIKDELGIVLKRGDGHITLATCGSRTGLLEVYTRATQMVCFSVTGTSGYLSLEIPSVYGVKGAAGVDADLTLRAPDEAVQEVTVPENSFEPVGESIDPSGRSHILVEIRTSA</sequence>
<gene>
    <name evidence="1" type="ORF">GCM10010478_12440</name>
</gene>
<keyword evidence="2" id="KW-1185">Reference proteome</keyword>
<evidence type="ECO:0000313" key="1">
    <source>
        <dbReference type="EMBL" id="GAA2914958.1"/>
    </source>
</evidence>